<comment type="caution">
    <text evidence="1">The sequence shown here is derived from an EMBL/GenBank/DDBJ whole genome shotgun (WGS) entry which is preliminary data.</text>
</comment>
<organism evidence="1 2">
    <name type="scientific">Paenibacillus rhizoplanae</name>
    <dbReference type="NCBI Taxonomy" id="1917181"/>
    <lineage>
        <taxon>Bacteria</taxon>
        <taxon>Bacillati</taxon>
        <taxon>Bacillota</taxon>
        <taxon>Bacilli</taxon>
        <taxon>Bacillales</taxon>
        <taxon>Paenibacillaceae</taxon>
        <taxon>Paenibacillus</taxon>
    </lineage>
</organism>
<dbReference type="EMBL" id="JBHUKY010000013">
    <property type="protein sequence ID" value="MFD2409275.1"/>
    <property type="molecule type" value="Genomic_DNA"/>
</dbReference>
<evidence type="ECO:0000313" key="2">
    <source>
        <dbReference type="Proteomes" id="UP001597448"/>
    </source>
</evidence>
<name>A0ABW5F2J8_9BACL</name>
<proteinExistence type="predicted"/>
<evidence type="ECO:0000313" key="1">
    <source>
        <dbReference type="EMBL" id="MFD2409275.1"/>
    </source>
</evidence>
<gene>
    <name evidence="1" type="ORF">ACFSX3_05315</name>
</gene>
<dbReference type="RefSeq" id="WP_379312686.1">
    <property type="nucleotide sequence ID" value="NZ_JBHUKY010000013.1"/>
</dbReference>
<keyword evidence="2" id="KW-1185">Reference proteome</keyword>
<sequence>MELVFNELSLRNPFNSTAIAQSKMEQLVLLIQELFSHHGVKNDLRVADDFLHLELSNDYKILKWLNDESVDRELKRFFKAKISRKPYIDMHTESHLYNSFISSEFIHNGVYCRGLGVAHLLDGIAISISSHLDWNTPILELTFLELDSSGELYEELLQIRHVSLSNHLESHKPYFELRKKLLIDDGDWRNRIEELFPALIFCERALAQLLEFRKGELILKQIKNRLFDLNEYFINWTRGAFNASEIPFKITPESQKTLDQYENDHKFLCPDGEYKIFTWHLRMTPGAGRIFFRPDETNRNCIIGHIGNKLKTVSDPT</sequence>
<dbReference type="Proteomes" id="UP001597448">
    <property type="component" value="Unassembled WGS sequence"/>
</dbReference>
<accession>A0ABW5F2J8</accession>
<protein>
    <submittedName>
        <fullName evidence="1">Uncharacterized protein</fullName>
    </submittedName>
</protein>
<reference evidence="2" key="1">
    <citation type="journal article" date="2019" name="Int. J. Syst. Evol. Microbiol.">
        <title>The Global Catalogue of Microorganisms (GCM) 10K type strain sequencing project: providing services to taxonomists for standard genome sequencing and annotation.</title>
        <authorList>
            <consortium name="The Broad Institute Genomics Platform"/>
            <consortium name="The Broad Institute Genome Sequencing Center for Infectious Disease"/>
            <person name="Wu L."/>
            <person name="Ma J."/>
        </authorList>
    </citation>
    <scope>NUCLEOTIDE SEQUENCE [LARGE SCALE GENOMIC DNA]</scope>
    <source>
        <strain evidence="2">CCM 8725</strain>
    </source>
</reference>